<dbReference type="Proteomes" id="UP001217089">
    <property type="component" value="Unassembled WGS sequence"/>
</dbReference>
<keyword evidence="1" id="KW-1133">Transmembrane helix</keyword>
<evidence type="ECO:0008006" key="4">
    <source>
        <dbReference type="Google" id="ProtNLM"/>
    </source>
</evidence>
<evidence type="ECO:0000313" key="3">
    <source>
        <dbReference type="Proteomes" id="UP001217089"/>
    </source>
</evidence>
<proteinExistence type="predicted"/>
<dbReference type="EMBL" id="JARBDR010000657">
    <property type="protein sequence ID" value="KAJ8309283.1"/>
    <property type="molecule type" value="Genomic_DNA"/>
</dbReference>
<keyword evidence="1" id="KW-0472">Membrane</keyword>
<dbReference type="PANTHER" id="PTHR39948:SF1">
    <property type="entry name" value="GEO11419P1"/>
    <property type="match status" value="1"/>
</dbReference>
<keyword evidence="1" id="KW-0812">Transmembrane</keyword>
<evidence type="ECO:0000313" key="2">
    <source>
        <dbReference type="EMBL" id="KAJ8309283.1"/>
    </source>
</evidence>
<reference evidence="2 3" key="1">
    <citation type="submission" date="2022-12" db="EMBL/GenBank/DDBJ databases">
        <title>Chromosome-level genome of Tegillarca granosa.</title>
        <authorList>
            <person name="Kim J."/>
        </authorList>
    </citation>
    <scope>NUCLEOTIDE SEQUENCE [LARGE SCALE GENOMIC DNA]</scope>
    <source>
        <strain evidence="2">Teg-2019</strain>
        <tissue evidence="2">Adductor muscle</tissue>
    </source>
</reference>
<accession>A0ABQ9F187</accession>
<comment type="caution">
    <text evidence="2">The sequence shown here is derived from an EMBL/GenBank/DDBJ whole genome shotgun (WGS) entry which is preliminary data.</text>
</comment>
<name>A0ABQ9F187_TEGGR</name>
<gene>
    <name evidence="2" type="ORF">KUTeg_014157</name>
</gene>
<sequence>MSILSRSVCYSTMADCSWLWSIIWAIILLVFGWPIGLICALFYCLLSPLAACCSGCSELINLLDRGVKLPMTCAQNMVNGKAMC</sequence>
<feature type="transmembrane region" description="Helical" evidence="1">
    <location>
        <begin position="21"/>
        <end position="43"/>
    </location>
</feature>
<protein>
    <recommendedName>
        <fullName evidence="4">Caveolin</fullName>
    </recommendedName>
</protein>
<evidence type="ECO:0000256" key="1">
    <source>
        <dbReference type="SAM" id="Phobius"/>
    </source>
</evidence>
<keyword evidence="3" id="KW-1185">Reference proteome</keyword>
<organism evidence="2 3">
    <name type="scientific">Tegillarca granosa</name>
    <name type="common">Malaysian cockle</name>
    <name type="synonym">Anadara granosa</name>
    <dbReference type="NCBI Taxonomy" id="220873"/>
    <lineage>
        <taxon>Eukaryota</taxon>
        <taxon>Metazoa</taxon>
        <taxon>Spiralia</taxon>
        <taxon>Lophotrochozoa</taxon>
        <taxon>Mollusca</taxon>
        <taxon>Bivalvia</taxon>
        <taxon>Autobranchia</taxon>
        <taxon>Pteriomorphia</taxon>
        <taxon>Arcoida</taxon>
        <taxon>Arcoidea</taxon>
        <taxon>Arcidae</taxon>
        <taxon>Tegillarca</taxon>
    </lineage>
</organism>
<dbReference type="PANTHER" id="PTHR39948">
    <property type="entry name" value="GEO11419P1"/>
    <property type="match status" value="1"/>
</dbReference>